<dbReference type="Proteomes" id="UP000021816">
    <property type="component" value="Unassembled WGS sequence"/>
</dbReference>
<evidence type="ECO:0000313" key="2">
    <source>
        <dbReference type="Proteomes" id="UP000021816"/>
    </source>
</evidence>
<gene>
    <name evidence="1" type="ORF">AW10_03010</name>
</gene>
<protein>
    <submittedName>
        <fullName evidence="1">Uncharacterized protein</fullName>
    </submittedName>
</protein>
<sequence>MALKSPISSEITSSRWLVHLMDRGPLEVSVSPAASHAEVLASYPDALAAEPFVADIEEGSAPITCNQEAAIVRWLADTGETDHAITTDVLIRCKQDSEARAYYLARARCAVGDDLDDRRFCTQCENLRSGVCSVAKPGGVVSAPRGYRPVPDMLHRCAGYSPNSNCLTRPT</sequence>
<dbReference type="EMBL" id="JEMX01000068">
    <property type="protein sequence ID" value="EXI78526.1"/>
    <property type="molecule type" value="Genomic_DNA"/>
</dbReference>
<name>A0A011NT77_9PROT</name>
<proteinExistence type="predicted"/>
<organism evidence="1 2">
    <name type="scientific">Candidatus Accumulibacter appositus</name>
    <dbReference type="NCBI Taxonomy" id="1454003"/>
    <lineage>
        <taxon>Bacteria</taxon>
        <taxon>Pseudomonadati</taxon>
        <taxon>Pseudomonadota</taxon>
        <taxon>Betaproteobacteria</taxon>
        <taxon>Candidatus Accumulibacter</taxon>
    </lineage>
</organism>
<dbReference type="AlphaFoldDB" id="A0A011NT77"/>
<evidence type="ECO:0000313" key="1">
    <source>
        <dbReference type="EMBL" id="EXI78526.1"/>
    </source>
</evidence>
<comment type="caution">
    <text evidence="1">The sequence shown here is derived from an EMBL/GenBank/DDBJ whole genome shotgun (WGS) entry which is preliminary data.</text>
</comment>
<accession>A0A011NT77</accession>
<dbReference type="STRING" id="1454003.AW10_03010"/>
<reference evidence="1 2" key="1">
    <citation type="submission" date="2014-02" db="EMBL/GenBank/DDBJ databases">
        <title>Expanding our view of genomic diversity in Candidatus Accumulibacter clades.</title>
        <authorList>
            <person name="Skennerton C.T."/>
            <person name="Barr J.J."/>
            <person name="Slater F.R."/>
            <person name="Bond P.L."/>
            <person name="Tyson G.W."/>
        </authorList>
    </citation>
    <scope>NUCLEOTIDE SEQUENCE [LARGE SCALE GENOMIC DNA]</scope>
    <source>
        <strain evidence="2">BA-92</strain>
    </source>
</reference>